<dbReference type="GO" id="GO:0035999">
    <property type="term" value="P:tetrahydrofolate interconversion"/>
    <property type="evidence" value="ECO:0007669"/>
    <property type="project" value="TreeGrafter"/>
</dbReference>
<keyword evidence="5" id="KW-0460">Magnesium</keyword>
<sequence length="198" mass="22615">MTQPSVSDLNHQAKSDLRRRLISARQSIPPQLWKQKSDRICAHLLNWSYFRQCRIILAYTSFRQEPDLSPLTAHHPHWGLPRCVDKNQLTWHYWSANSRWPLRKGSYGIIEPHPKSPQVDLSLVDLVLVPAVACDVRGYRLGYGGGYYDRLLSQPPWQSIPTVGIVFEYARLPTLPKDVWDKPLAGVCSESGLFLGGK</sequence>
<comment type="similarity">
    <text evidence="1 5">Belongs to the 5-formyltetrahydrofolate cyclo-ligase family.</text>
</comment>
<dbReference type="AlphaFoldDB" id="A0A1U7J8L2"/>
<keyword evidence="6" id="KW-0436">Ligase</keyword>
<comment type="cofactor">
    <cofactor evidence="5">
        <name>Mg(2+)</name>
        <dbReference type="ChEBI" id="CHEBI:18420"/>
    </cofactor>
</comment>
<dbReference type="GO" id="GO:0030272">
    <property type="term" value="F:5-formyltetrahydrofolate cyclo-ligase activity"/>
    <property type="evidence" value="ECO:0007669"/>
    <property type="project" value="UniProtKB-EC"/>
</dbReference>
<dbReference type="EMBL" id="MRCG01000003">
    <property type="protein sequence ID" value="OKH49620.1"/>
    <property type="molecule type" value="Genomic_DNA"/>
</dbReference>
<accession>A0A1U7J8L2</accession>
<dbReference type="Proteomes" id="UP000185557">
    <property type="component" value="Unassembled WGS sequence"/>
</dbReference>
<proteinExistence type="inferred from homology"/>
<evidence type="ECO:0000313" key="7">
    <source>
        <dbReference type="Proteomes" id="UP000185557"/>
    </source>
</evidence>
<keyword evidence="7" id="KW-1185">Reference proteome</keyword>
<reference evidence="6 7" key="1">
    <citation type="submission" date="2016-11" db="EMBL/GenBank/DDBJ databases">
        <title>Draft Genome Sequences of Nine Cyanobacterial Strains from Diverse Habitats.</title>
        <authorList>
            <person name="Zhu T."/>
            <person name="Hou S."/>
            <person name="Lu X."/>
            <person name="Hess W.R."/>
        </authorList>
    </citation>
    <scope>NUCLEOTIDE SEQUENCE [LARGE SCALE GENOMIC DNA]</scope>
    <source>
        <strain evidence="6 7">NIES-30</strain>
    </source>
</reference>
<dbReference type="PANTHER" id="PTHR23407">
    <property type="entry name" value="ATPASE INHIBITOR/5-FORMYLTETRAHYDROFOLATE CYCLO-LIGASE"/>
    <property type="match status" value="1"/>
</dbReference>
<dbReference type="InterPro" id="IPR002698">
    <property type="entry name" value="FTHF_cligase"/>
</dbReference>
<comment type="caution">
    <text evidence="6">The sequence shown here is derived from an EMBL/GenBank/DDBJ whole genome shotgun (WGS) entry which is preliminary data.</text>
</comment>
<dbReference type="Pfam" id="PF01812">
    <property type="entry name" value="5-FTHF_cyc-lig"/>
    <property type="match status" value="1"/>
</dbReference>
<evidence type="ECO:0000256" key="3">
    <source>
        <dbReference type="ARBA" id="ARBA00022840"/>
    </source>
</evidence>
<dbReference type="GO" id="GO:0046872">
    <property type="term" value="F:metal ion binding"/>
    <property type="evidence" value="ECO:0007669"/>
    <property type="project" value="UniProtKB-KW"/>
</dbReference>
<evidence type="ECO:0000256" key="2">
    <source>
        <dbReference type="ARBA" id="ARBA00022741"/>
    </source>
</evidence>
<dbReference type="EC" id="6.3.3.2" evidence="5"/>
<dbReference type="RefSeq" id="WP_073607728.1">
    <property type="nucleotide sequence ID" value="NZ_MRCG01000003.1"/>
</dbReference>
<evidence type="ECO:0000256" key="1">
    <source>
        <dbReference type="ARBA" id="ARBA00010638"/>
    </source>
</evidence>
<dbReference type="PIRSF" id="PIRSF006806">
    <property type="entry name" value="FTHF_cligase"/>
    <property type="match status" value="1"/>
</dbReference>
<organism evidence="6 7">
    <name type="scientific">Phormidium tenue NIES-30</name>
    <dbReference type="NCBI Taxonomy" id="549789"/>
    <lineage>
        <taxon>Bacteria</taxon>
        <taxon>Bacillati</taxon>
        <taxon>Cyanobacteriota</taxon>
        <taxon>Cyanophyceae</taxon>
        <taxon>Oscillatoriophycideae</taxon>
        <taxon>Oscillatoriales</taxon>
        <taxon>Oscillatoriaceae</taxon>
        <taxon>Phormidium</taxon>
    </lineage>
</organism>
<dbReference type="InterPro" id="IPR024185">
    <property type="entry name" value="FTHF_cligase-like_sf"/>
</dbReference>
<keyword evidence="3 4" id="KW-0067">ATP-binding</keyword>
<dbReference type="NCBIfam" id="TIGR02727">
    <property type="entry name" value="MTHFS_bact"/>
    <property type="match status" value="1"/>
</dbReference>
<dbReference type="InterPro" id="IPR037171">
    <property type="entry name" value="NagB/RpiA_transferase-like"/>
</dbReference>
<keyword evidence="5" id="KW-0479">Metal-binding</keyword>
<comment type="catalytic activity">
    <reaction evidence="5">
        <text>(6S)-5-formyl-5,6,7,8-tetrahydrofolate + ATP = (6R)-5,10-methenyltetrahydrofolate + ADP + phosphate</text>
        <dbReference type="Rhea" id="RHEA:10488"/>
        <dbReference type="ChEBI" id="CHEBI:30616"/>
        <dbReference type="ChEBI" id="CHEBI:43474"/>
        <dbReference type="ChEBI" id="CHEBI:57455"/>
        <dbReference type="ChEBI" id="CHEBI:57457"/>
        <dbReference type="ChEBI" id="CHEBI:456216"/>
        <dbReference type="EC" id="6.3.3.2"/>
    </reaction>
</comment>
<dbReference type="Gene3D" id="3.40.50.10420">
    <property type="entry name" value="NagB/RpiA/CoA transferase-like"/>
    <property type="match status" value="1"/>
</dbReference>
<dbReference type="GO" id="GO:0005524">
    <property type="term" value="F:ATP binding"/>
    <property type="evidence" value="ECO:0007669"/>
    <property type="project" value="UniProtKB-KW"/>
</dbReference>
<protein>
    <recommendedName>
        <fullName evidence="5">5-formyltetrahydrofolate cyclo-ligase</fullName>
        <ecNumber evidence="5">6.3.3.2</ecNumber>
    </recommendedName>
</protein>
<feature type="binding site" evidence="4">
    <location>
        <position position="65"/>
    </location>
    <ligand>
        <name>substrate</name>
    </ligand>
</feature>
<dbReference type="GO" id="GO:0009396">
    <property type="term" value="P:folic acid-containing compound biosynthetic process"/>
    <property type="evidence" value="ECO:0007669"/>
    <property type="project" value="TreeGrafter"/>
</dbReference>
<dbReference type="STRING" id="549789.NIES30_07250"/>
<feature type="binding site" evidence="4">
    <location>
        <begin position="14"/>
        <end position="18"/>
    </location>
    <ligand>
        <name>ATP</name>
        <dbReference type="ChEBI" id="CHEBI:30616"/>
    </ligand>
</feature>
<keyword evidence="2 4" id="KW-0547">Nucleotide-binding</keyword>
<gene>
    <name evidence="6" type="ORF">NIES30_07250</name>
</gene>
<evidence type="ECO:0000256" key="4">
    <source>
        <dbReference type="PIRSR" id="PIRSR006806-1"/>
    </source>
</evidence>
<evidence type="ECO:0000313" key="6">
    <source>
        <dbReference type="EMBL" id="OKH49620.1"/>
    </source>
</evidence>
<dbReference type="SUPFAM" id="SSF100950">
    <property type="entry name" value="NagB/RpiA/CoA transferase-like"/>
    <property type="match status" value="1"/>
</dbReference>
<dbReference type="OrthoDB" id="9801938at2"/>
<evidence type="ECO:0000256" key="5">
    <source>
        <dbReference type="RuleBase" id="RU361279"/>
    </source>
</evidence>
<name>A0A1U7J8L2_9CYAN</name>
<feature type="binding site" evidence="4">
    <location>
        <begin position="140"/>
        <end position="148"/>
    </location>
    <ligand>
        <name>ATP</name>
        <dbReference type="ChEBI" id="CHEBI:30616"/>
    </ligand>
</feature>
<dbReference type="PANTHER" id="PTHR23407:SF1">
    <property type="entry name" value="5-FORMYLTETRAHYDROFOLATE CYCLO-LIGASE"/>
    <property type="match status" value="1"/>
</dbReference>